<name>A0A7J7P785_9MAGN</name>
<reference evidence="1 2" key="1">
    <citation type="journal article" date="2020" name="IScience">
        <title>Genome Sequencing of the Endangered Kingdonia uniflora (Circaeasteraceae, Ranunculales) Reveals Potential Mechanisms of Evolutionary Specialization.</title>
        <authorList>
            <person name="Sun Y."/>
            <person name="Deng T."/>
            <person name="Zhang A."/>
            <person name="Moore M.J."/>
            <person name="Landis J.B."/>
            <person name="Lin N."/>
            <person name="Zhang H."/>
            <person name="Zhang X."/>
            <person name="Huang J."/>
            <person name="Zhang X."/>
            <person name="Sun H."/>
            <person name="Wang H."/>
        </authorList>
    </citation>
    <scope>NUCLEOTIDE SEQUENCE [LARGE SCALE GENOMIC DNA]</scope>
    <source>
        <strain evidence="1">TB1705</strain>
        <tissue evidence="1">Leaf</tissue>
    </source>
</reference>
<sequence>MVYLSNARQFLPNIDSSHIKSGNVSIAHLRMYLTIAADREDDITIARDFIIFMMGHLWFQTANETIPLGYLAAVNDLDSAAQHDWVLLFFLPCTMVWIPQSRLGVPSLNLSNLLRVGHPIVKEDVKFSTYSRLRAWERKNRRKTNDHATNLFILGRYHIDHRTIEMITWEPWLDFAVSKTEDVLNAKLLSRKKMSLQEPNENCEYYLGDRCRRQVTGKAGFLDCEKFMVGEERETYATYWSKLILEVGHMLTDSQKMGNIDLFGPTVLRAGITPVVVTSASAHSLSQDFSLPGKAEGPDQGWHMEWTGRREMFPIALLIDPHDHRVGHSKSLLMAMLTF</sequence>
<protein>
    <recommendedName>
        <fullName evidence="3">Aminotransferase-like plant mobile domain-containing protein</fullName>
    </recommendedName>
</protein>
<keyword evidence="2" id="KW-1185">Reference proteome</keyword>
<accession>A0A7J7P785</accession>
<dbReference type="AlphaFoldDB" id="A0A7J7P785"/>
<evidence type="ECO:0000313" key="1">
    <source>
        <dbReference type="EMBL" id="KAF6175291.1"/>
    </source>
</evidence>
<evidence type="ECO:0000313" key="2">
    <source>
        <dbReference type="Proteomes" id="UP000541444"/>
    </source>
</evidence>
<dbReference type="Proteomes" id="UP000541444">
    <property type="component" value="Unassembled WGS sequence"/>
</dbReference>
<evidence type="ECO:0008006" key="3">
    <source>
        <dbReference type="Google" id="ProtNLM"/>
    </source>
</evidence>
<organism evidence="1 2">
    <name type="scientific">Kingdonia uniflora</name>
    <dbReference type="NCBI Taxonomy" id="39325"/>
    <lineage>
        <taxon>Eukaryota</taxon>
        <taxon>Viridiplantae</taxon>
        <taxon>Streptophyta</taxon>
        <taxon>Embryophyta</taxon>
        <taxon>Tracheophyta</taxon>
        <taxon>Spermatophyta</taxon>
        <taxon>Magnoliopsida</taxon>
        <taxon>Ranunculales</taxon>
        <taxon>Circaeasteraceae</taxon>
        <taxon>Kingdonia</taxon>
    </lineage>
</organism>
<comment type="caution">
    <text evidence="1">The sequence shown here is derived from an EMBL/GenBank/DDBJ whole genome shotgun (WGS) entry which is preliminary data.</text>
</comment>
<dbReference type="EMBL" id="JACGCM010000201">
    <property type="protein sequence ID" value="KAF6175291.1"/>
    <property type="molecule type" value="Genomic_DNA"/>
</dbReference>
<proteinExistence type="predicted"/>
<gene>
    <name evidence="1" type="ORF">GIB67_000612</name>
</gene>